<gene>
    <name evidence="8" type="ORF">GCM10009539_61470</name>
</gene>
<protein>
    <submittedName>
        <fullName evidence="8">ABC transporter permease</fullName>
    </submittedName>
</protein>
<feature type="transmembrane region" description="Helical" evidence="7">
    <location>
        <begin position="108"/>
        <end position="129"/>
    </location>
</feature>
<evidence type="ECO:0000313" key="9">
    <source>
        <dbReference type="Proteomes" id="UP001500967"/>
    </source>
</evidence>
<dbReference type="InterPro" id="IPR001851">
    <property type="entry name" value="ABC_transp_permease"/>
</dbReference>
<reference evidence="9" key="1">
    <citation type="journal article" date="2019" name="Int. J. Syst. Evol. Microbiol.">
        <title>The Global Catalogue of Microorganisms (GCM) 10K type strain sequencing project: providing services to taxonomists for standard genome sequencing and annotation.</title>
        <authorList>
            <consortium name="The Broad Institute Genomics Platform"/>
            <consortium name="The Broad Institute Genome Sequencing Center for Infectious Disease"/>
            <person name="Wu L."/>
            <person name="Ma J."/>
        </authorList>
    </citation>
    <scope>NUCLEOTIDE SEQUENCE [LARGE SCALE GENOMIC DNA]</scope>
    <source>
        <strain evidence="9">JCM 10425</strain>
    </source>
</reference>
<dbReference type="Proteomes" id="UP001500967">
    <property type="component" value="Unassembled WGS sequence"/>
</dbReference>
<evidence type="ECO:0000313" key="8">
    <source>
        <dbReference type="EMBL" id="GAA0266374.1"/>
    </source>
</evidence>
<keyword evidence="9" id="KW-1185">Reference proteome</keyword>
<keyword evidence="3 7" id="KW-0812">Transmembrane</keyword>
<evidence type="ECO:0000256" key="5">
    <source>
        <dbReference type="ARBA" id="ARBA00023136"/>
    </source>
</evidence>
<feature type="transmembrane region" description="Helical" evidence="7">
    <location>
        <begin position="224"/>
        <end position="242"/>
    </location>
</feature>
<dbReference type="Pfam" id="PF02653">
    <property type="entry name" value="BPD_transp_2"/>
    <property type="match status" value="1"/>
</dbReference>
<comment type="subcellular location">
    <subcellularLocation>
        <location evidence="1">Cell membrane</location>
        <topology evidence="1">Multi-pass membrane protein</topology>
    </subcellularLocation>
</comment>
<feature type="transmembrane region" description="Helical" evidence="7">
    <location>
        <begin position="281"/>
        <end position="300"/>
    </location>
</feature>
<organism evidence="8 9">
    <name type="scientific">Cryptosporangium japonicum</name>
    <dbReference type="NCBI Taxonomy" id="80872"/>
    <lineage>
        <taxon>Bacteria</taxon>
        <taxon>Bacillati</taxon>
        <taxon>Actinomycetota</taxon>
        <taxon>Actinomycetes</taxon>
        <taxon>Cryptosporangiales</taxon>
        <taxon>Cryptosporangiaceae</taxon>
        <taxon>Cryptosporangium</taxon>
    </lineage>
</organism>
<keyword evidence="4 7" id="KW-1133">Transmembrane helix</keyword>
<evidence type="ECO:0000256" key="1">
    <source>
        <dbReference type="ARBA" id="ARBA00004651"/>
    </source>
</evidence>
<feature type="transmembrane region" description="Helical" evidence="7">
    <location>
        <begin position="136"/>
        <end position="154"/>
    </location>
</feature>
<evidence type="ECO:0000256" key="7">
    <source>
        <dbReference type="SAM" id="Phobius"/>
    </source>
</evidence>
<dbReference type="PANTHER" id="PTHR32196">
    <property type="entry name" value="ABC TRANSPORTER PERMEASE PROTEIN YPHD-RELATED-RELATED"/>
    <property type="match status" value="1"/>
</dbReference>
<evidence type="ECO:0000256" key="4">
    <source>
        <dbReference type="ARBA" id="ARBA00022989"/>
    </source>
</evidence>
<feature type="transmembrane region" description="Helical" evidence="7">
    <location>
        <begin position="85"/>
        <end position="102"/>
    </location>
</feature>
<accession>A0ABP3EN39</accession>
<dbReference type="EMBL" id="BAAAGX010000025">
    <property type="protein sequence ID" value="GAA0266374.1"/>
    <property type="molecule type" value="Genomic_DNA"/>
</dbReference>
<feature type="transmembrane region" description="Helical" evidence="7">
    <location>
        <begin position="57"/>
        <end position="78"/>
    </location>
</feature>
<feature type="transmembrane region" description="Helical" evidence="7">
    <location>
        <begin position="254"/>
        <end position="274"/>
    </location>
</feature>
<sequence length="329" mass="33382">MTETASREGLPTPTRPAAPPGSGLFRRVRNHGVSLAIGVLLLFNLLFTPNFATVGNLRLQLVQVVPIAIVALGMALVVATEGIDLSVGSVMAVAAAIIPLYLGYGPWLAVAVGLVAGAVVGALNGSLVAFCGVQPIIATLGVLVAGRAAALVLADGRLVEIFDPTLQTLGNGSVLGVPVTLVILAVLATLVVVTVRWSVVGRRLVAIGGNRAAARLAGLPVRRTLLTVYVLSGVLAALAGVLNTARLGASDPSFVGLLIELSAITAVVVGGTPLSGGRIRVIGTLLGALLMQLIAATVIQHDLPDSLARMIQAGIIVVAVYVQRDRGGA</sequence>
<evidence type="ECO:0000256" key="2">
    <source>
        <dbReference type="ARBA" id="ARBA00022475"/>
    </source>
</evidence>
<evidence type="ECO:0000256" key="3">
    <source>
        <dbReference type="ARBA" id="ARBA00022692"/>
    </source>
</evidence>
<dbReference type="PANTHER" id="PTHR32196:SF19">
    <property type="entry name" value="GALACTOFURANOSE TRANSPORTER PERMEASE PROTEIN YTFT"/>
    <property type="match status" value="1"/>
</dbReference>
<name>A0ABP3EN39_9ACTN</name>
<feature type="region of interest" description="Disordered" evidence="6">
    <location>
        <begin position="1"/>
        <end position="22"/>
    </location>
</feature>
<proteinExistence type="predicted"/>
<keyword evidence="2" id="KW-1003">Cell membrane</keyword>
<feature type="transmembrane region" description="Helical" evidence="7">
    <location>
        <begin position="32"/>
        <end position="51"/>
    </location>
</feature>
<dbReference type="CDD" id="cd06579">
    <property type="entry name" value="TM_PBP1_transp_AraH_like"/>
    <property type="match status" value="1"/>
</dbReference>
<comment type="caution">
    <text evidence="8">The sequence shown here is derived from an EMBL/GenBank/DDBJ whole genome shotgun (WGS) entry which is preliminary data.</text>
</comment>
<feature type="transmembrane region" description="Helical" evidence="7">
    <location>
        <begin position="174"/>
        <end position="195"/>
    </location>
</feature>
<evidence type="ECO:0000256" key="6">
    <source>
        <dbReference type="SAM" id="MobiDB-lite"/>
    </source>
</evidence>
<keyword evidence="5 7" id="KW-0472">Membrane</keyword>